<dbReference type="GO" id="GO:0004407">
    <property type="term" value="F:histone deacetylase activity"/>
    <property type="evidence" value="ECO:0007669"/>
    <property type="project" value="TreeGrafter"/>
</dbReference>
<dbReference type="EMBL" id="CP040324">
    <property type="protein sequence ID" value="QHB27741.1"/>
    <property type="molecule type" value="Genomic_DNA"/>
</dbReference>
<protein>
    <submittedName>
        <fullName evidence="3">Acetylpolyamine aminohydrolase</fullName>
    </submittedName>
</protein>
<gene>
    <name evidence="3" type="ORF">TCK1_2395</name>
</gene>
<name>A0AAE6V227_9PSED</name>
<evidence type="ECO:0000259" key="2">
    <source>
        <dbReference type="Pfam" id="PF00850"/>
    </source>
</evidence>
<dbReference type="Pfam" id="PF00850">
    <property type="entry name" value="Hist_deacetyl"/>
    <property type="match status" value="1"/>
</dbReference>
<dbReference type="InterPro" id="IPR023801">
    <property type="entry name" value="His_deacetylse_dom"/>
</dbReference>
<organism evidence="3 4">
    <name type="scientific">Pseudomonas monteilii</name>
    <dbReference type="NCBI Taxonomy" id="76759"/>
    <lineage>
        <taxon>Bacteria</taxon>
        <taxon>Pseudomonadati</taxon>
        <taxon>Pseudomonadota</taxon>
        <taxon>Gammaproteobacteria</taxon>
        <taxon>Pseudomonadales</taxon>
        <taxon>Pseudomonadaceae</taxon>
        <taxon>Pseudomonas</taxon>
    </lineage>
</organism>
<reference evidence="3 4" key="1">
    <citation type="submission" date="2019-05" db="EMBL/GenBank/DDBJ databases">
        <title>Complete genome sequence of Pseudomonas Pseudomonas resinovorans.</title>
        <authorList>
            <person name="Chen H.-P."/>
        </authorList>
    </citation>
    <scope>NUCLEOTIDE SEQUENCE [LARGE SCALE GENOMIC DNA]</scope>
    <source>
        <strain evidence="3 4">TCU-CK1</strain>
    </source>
</reference>
<dbReference type="AlphaFoldDB" id="A0AAE6V227"/>
<accession>A0AAE6V227</accession>
<dbReference type="PANTHER" id="PTHR10625:SF10">
    <property type="entry name" value="HISTONE DEACETYLASE HDAC1"/>
    <property type="match status" value="1"/>
</dbReference>
<proteinExistence type="inferred from homology"/>
<evidence type="ECO:0000256" key="1">
    <source>
        <dbReference type="ARBA" id="ARBA00005947"/>
    </source>
</evidence>
<dbReference type="GO" id="GO:0040029">
    <property type="term" value="P:epigenetic regulation of gene expression"/>
    <property type="evidence" value="ECO:0007669"/>
    <property type="project" value="TreeGrafter"/>
</dbReference>
<evidence type="ECO:0000313" key="4">
    <source>
        <dbReference type="Proteomes" id="UP000464593"/>
    </source>
</evidence>
<dbReference type="InterPro" id="IPR000286">
    <property type="entry name" value="HDACs"/>
</dbReference>
<dbReference type="Proteomes" id="UP000464593">
    <property type="component" value="Chromosome"/>
</dbReference>
<dbReference type="InterPro" id="IPR037138">
    <property type="entry name" value="His_deacetylse_dom_sf"/>
</dbReference>
<dbReference type="SUPFAM" id="SSF52768">
    <property type="entry name" value="Arginase/deacetylase"/>
    <property type="match status" value="1"/>
</dbReference>
<evidence type="ECO:0000313" key="3">
    <source>
        <dbReference type="EMBL" id="QHB27741.1"/>
    </source>
</evidence>
<dbReference type="InterPro" id="IPR023696">
    <property type="entry name" value="Ureohydrolase_dom_sf"/>
</dbReference>
<dbReference type="Gene3D" id="3.40.800.20">
    <property type="entry name" value="Histone deacetylase domain"/>
    <property type="match status" value="1"/>
</dbReference>
<dbReference type="PRINTS" id="PR01270">
    <property type="entry name" value="HDASUPER"/>
</dbReference>
<dbReference type="CDD" id="cd09996">
    <property type="entry name" value="HDAC_classII_1"/>
    <property type="match status" value="1"/>
</dbReference>
<comment type="similarity">
    <text evidence="1">Belongs to the histone deacetylase family.</text>
</comment>
<sequence length="373" mass="40612">MGTGFVWHELFMWHSTGRHAGIYKPGLTIQPGTPFEEAETKRRFKNLLDVSGITDALFPIRPRALGRDELERVHTRAYLDQLKGLSDSGGGAFSANTPLGSGSYEIAAMSAGGVVEAVDAVLRGDVKNAYALVRPPGHHAVADAAMGFCLLANGALAARHAITKFGLERVAIVDWDVHHGNGAQEIFWESPEVLTLSIHQQGNYPSELGGYKERGEGKGSGYNFNIPMLPGSGHGAYMEAMDTIIVPALIAFRPQLIIVSCGFDAGAYDPLGRMLLHSDSFRELTRRVMDVAEAECQGRLVMCHEGGYEQNTVPYMGLAVIETLSGRLTGLEDPNLQDMKGLFGQEVQSYQLEHIAEVRRFLLRNIIEVCGAD</sequence>
<feature type="domain" description="Histone deacetylase" evidence="2">
    <location>
        <begin position="41"/>
        <end position="322"/>
    </location>
</feature>
<dbReference type="PANTHER" id="PTHR10625">
    <property type="entry name" value="HISTONE DEACETYLASE HDAC1-RELATED"/>
    <property type="match status" value="1"/>
</dbReference>